<evidence type="ECO:0000256" key="4">
    <source>
        <dbReference type="ARBA" id="ARBA00022692"/>
    </source>
</evidence>
<feature type="domain" description="Prepilin peptidase A24 N-terminal" evidence="9">
    <location>
        <begin position="47"/>
        <end position="130"/>
    </location>
</feature>
<dbReference type="Pfam" id="PF06750">
    <property type="entry name" value="A24_N_bact"/>
    <property type="match status" value="1"/>
</dbReference>
<evidence type="ECO:0000313" key="10">
    <source>
        <dbReference type="EMBL" id="GCB89201.1"/>
    </source>
</evidence>
<dbReference type="Proteomes" id="UP000288351">
    <property type="component" value="Unassembled WGS sequence"/>
</dbReference>
<comment type="subcellular location">
    <subcellularLocation>
        <location evidence="1">Cell membrane</location>
        <topology evidence="1">Multi-pass membrane protein</topology>
    </subcellularLocation>
</comment>
<name>A0A401QUW6_STRNR</name>
<dbReference type="PANTHER" id="PTHR30487">
    <property type="entry name" value="TYPE 4 PREPILIN-LIKE PROTEINS LEADER PEPTIDE-PROCESSING ENZYME"/>
    <property type="match status" value="1"/>
</dbReference>
<keyword evidence="6 7" id="KW-0472">Membrane</keyword>
<feature type="transmembrane region" description="Helical" evidence="7">
    <location>
        <begin position="268"/>
        <end position="290"/>
    </location>
</feature>
<feature type="transmembrane region" description="Helical" evidence="7">
    <location>
        <begin position="41"/>
        <end position="60"/>
    </location>
</feature>
<protein>
    <submittedName>
        <fullName evidence="10">Prepilin peptidase</fullName>
    </submittedName>
</protein>
<gene>
    <name evidence="10" type="primary">pilD</name>
    <name evidence="10" type="ORF">SALB_01875</name>
</gene>
<evidence type="ECO:0000256" key="3">
    <source>
        <dbReference type="ARBA" id="ARBA00022475"/>
    </source>
</evidence>
<feature type="transmembrane region" description="Helical" evidence="7">
    <location>
        <begin position="188"/>
        <end position="208"/>
    </location>
</feature>
<dbReference type="Pfam" id="PF01478">
    <property type="entry name" value="Peptidase_A24"/>
    <property type="match status" value="1"/>
</dbReference>
<keyword evidence="3" id="KW-1003">Cell membrane</keyword>
<feature type="domain" description="Prepilin type IV endopeptidase peptidase" evidence="8">
    <location>
        <begin position="140"/>
        <end position="252"/>
    </location>
</feature>
<feature type="transmembrane region" description="Helical" evidence="7">
    <location>
        <begin position="234"/>
        <end position="256"/>
    </location>
</feature>
<dbReference type="EMBL" id="BHXC01000006">
    <property type="protein sequence ID" value="GCB89201.1"/>
    <property type="molecule type" value="Genomic_DNA"/>
</dbReference>
<dbReference type="InterPro" id="IPR000045">
    <property type="entry name" value="Prepilin_IV_endopep_pep"/>
</dbReference>
<proteinExistence type="inferred from homology"/>
<feature type="transmembrane region" description="Helical" evidence="7">
    <location>
        <begin position="163"/>
        <end position="181"/>
    </location>
</feature>
<dbReference type="GO" id="GO:0004190">
    <property type="term" value="F:aspartic-type endopeptidase activity"/>
    <property type="evidence" value="ECO:0007669"/>
    <property type="project" value="InterPro"/>
</dbReference>
<keyword evidence="4 7" id="KW-0812">Transmembrane</keyword>
<dbReference type="PANTHER" id="PTHR30487:SF0">
    <property type="entry name" value="PREPILIN LEADER PEPTIDASE_N-METHYLTRANSFERASE-RELATED"/>
    <property type="match status" value="1"/>
</dbReference>
<accession>A0A401QUW6</accession>
<evidence type="ECO:0000259" key="9">
    <source>
        <dbReference type="Pfam" id="PF06750"/>
    </source>
</evidence>
<evidence type="ECO:0000256" key="6">
    <source>
        <dbReference type="ARBA" id="ARBA00023136"/>
    </source>
</evidence>
<comment type="caution">
    <text evidence="10">The sequence shown here is derived from an EMBL/GenBank/DDBJ whole genome shotgun (WGS) entry which is preliminary data.</text>
</comment>
<evidence type="ECO:0000256" key="2">
    <source>
        <dbReference type="ARBA" id="ARBA00005801"/>
    </source>
</evidence>
<sequence length="308" mass="32123">MVRSVAAGVVEVLSVGLDHLHGAGSDWRAGYGTIAPMSPTFVVIIGLLGLAVGSFLNVAASRVPAGRSVVRPRSACPRCATPIAARDNIPIVSWLLLGRRCRACRVPIPARYPLMEALTAILFLAEALRFGWSEVLPAELVFTAGLLALAACDAEQFLLPRRLIYPTLGLTAACLLAAAAATGQWHRLGVTAACGVGALAVFFALHWVRPAWLGFGDVRLAGLLGTGLGWLGPWHLVFALLAGSAAGLLVGIALMAAGRATRQTRLPFGAFLAAGAIAAILVGAPVIHWYENVSDLYATGAPLTAVRR</sequence>
<evidence type="ECO:0000259" key="8">
    <source>
        <dbReference type="Pfam" id="PF01478"/>
    </source>
</evidence>
<evidence type="ECO:0000256" key="1">
    <source>
        <dbReference type="ARBA" id="ARBA00004651"/>
    </source>
</evidence>
<dbReference type="InterPro" id="IPR010627">
    <property type="entry name" value="Prepilin_pept_A24_N"/>
</dbReference>
<dbReference type="InterPro" id="IPR050882">
    <property type="entry name" value="Prepilin_peptidase/N-MTase"/>
</dbReference>
<evidence type="ECO:0000256" key="5">
    <source>
        <dbReference type="ARBA" id="ARBA00022989"/>
    </source>
</evidence>
<organism evidence="10 11">
    <name type="scientific">Streptomyces noursei</name>
    <name type="common">Streptomyces albulus</name>
    <dbReference type="NCBI Taxonomy" id="1971"/>
    <lineage>
        <taxon>Bacteria</taxon>
        <taxon>Bacillati</taxon>
        <taxon>Actinomycetota</taxon>
        <taxon>Actinomycetes</taxon>
        <taxon>Kitasatosporales</taxon>
        <taxon>Streptomycetaceae</taxon>
        <taxon>Streptomyces</taxon>
    </lineage>
</organism>
<evidence type="ECO:0000256" key="7">
    <source>
        <dbReference type="SAM" id="Phobius"/>
    </source>
</evidence>
<comment type="similarity">
    <text evidence="2">Belongs to the peptidase A24 family.</text>
</comment>
<dbReference type="GO" id="GO:0005886">
    <property type="term" value="C:plasma membrane"/>
    <property type="evidence" value="ECO:0007669"/>
    <property type="project" value="UniProtKB-SubCell"/>
</dbReference>
<evidence type="ECO:0000313" key="11">
    <source>
        <dbReference type="Proteomes" id="UP000288351"/>
    </source>
</evidence>
<dbReference type="AlphaFoldDB" id="A0A401QUW6"/>
<keyword evidence="5 7" id="KW-1133">Transmembrane helix</keyword>
<dbReference type="GO" id="GO:0006465">
    <property type="term" value="P:signal peptide processing"/>
    <property type="evidence" value="ECO:0007669"/>
    <property type="project" value="TreeGrafter"/>
</dbReference>
<reference evidence="10 11" key="1">
    <citation type="journal article" date="2019" name="Microbiol. Resour. Announc.">
        <title>Draft Genome Sequence of the Most Traditional epsilon-Poly-l-Lysine Producer, Streptomyces albulus NBRC14147.</title>
        <authorList>
            <person name="Yamanaka K."/>
            <person name="Hamano Y."/>
        </authorList>
    </citation>
    <scope>NUCLEOTIDE SEQUENCE [LARGE SCALE GENOMIC DNA]</scope>
    <source>
        <strain evidence="10 11">NBRC 14147</strain>
    </source>
</reference>